<evidence type="ECO:0000256" key="1">
    <source>
        <dbReference type="SAM" id="MobiDB-lite"/>
    </source>
</evidence>
<organism evidence="2 3">
    <name type="scientific">Sporothrix schenckii 1099-18</name>
    <dbReference type="NCBI Taxonomy" id="1397361"/>
    <lineage>
        <taxon>Eukaryota</taxon>
        <taxon>Fungi</taxon>
        <taxon>Dikarya</taxon>
        <taxon>Ascomycota</taxon>
        <taxon>Pezizomycotina</taxon>
        <taxon>Sordariomycetes</taxon>
        <taxon>Sordariomycetidae</taxon>
        <taxon>Ophiostomatales</taxon>
        <taxon>Ophiostomataceae</taxon>
        <taxon>Sporothrix</taxon>
    </lineage>
</organism>
<comment type="caution">
    <text evidence="2">The sequence shown here is derived from an EMBL/GenBank/DDBJ whole genome shotgun (WGS) entry which is preliminary data.</text>
</comment>
<dbReference type="RefSeq" id="XP_016588682.1">
    <property type="nucleotide sequence ID" value="XM_016736717.1"/>
</dbReference>
<feature type="compositionally biased region" description="Basic residues" evidence="1">
    <location>
        <begin position="75"/>
        <end position="85"/>
    </location>
</feature>
<dbReference type="KEGG" id="ssck:SPSK_10166"/>
<proteinExistence type="predicted"/>
<dbReference type="GeneID" id="27671994"/>
<feature type="compositionally biased region" description="Basic and acidic residues" evidence="1">
    <location>
        <begin position="42"/>
        <end position="59"/>
    </location>
</feature>
<dbReference type="Proteomes" id="UP000033710">
    <property type="component" value="Unassembled WGS sequence"/>
</dbReference>
<protein>
    <submittedName>
        <fullName evidence="2">Uncharacterized protein</fullName>
    </submittedName>
</protein>
<reference evidence="2 3" key="1">
    <citation type="journal article" date="2014" name="BMC Genomics">
        <title>Comparative genomics of the major fungal agents of human and animal Sporotrichosis: Sporothrix schenckii and Sporothrix brasiliensis.</title>
        <authorList>
            <person name="Teixeira M.M."/>
            <person name="de Almeida L.G."/>
            <person name="Kubitschek-Barreira P."/>
            <person name="Alves F.L."/>
            <person name="Kioshima E.S."/>
            <person name="Abadio A.K."/>
            <person name="Fernandes L."/>
            <person name="Derengowski L.S."/>
            <person name="Ferreira K.S."/>
            <person name="Souza R.C."/>
            <person name="Ruiz J.C."/>
            <person name="de Andrade N.C."/>
            <person name="Paes H.C."/>
            <person name="Nicola A.M."/>
            <person name="Albuquerque P."/>
            <person name="Gerber A.L."/>
            <person name="Martins V.P."/>
            <person name="Peconick L.D."/>
            <person name="Neto A.V."/>
            <person name="Chaucanez C.B."/>
            <person name="Silva P.A."/>
            <person name="Cunha O.L."/>
            <person name="de Oliveira F.F."/>
            <person name="dos Santos T.C."/>
            <person name="Barros A.L."/>
            <person name="Soares M.A."/>
            <person name="de Oliveira L.M."/>
            <person name="Marini M.M."/>
            <person name="Villalobos-Duno H."/>
            <person name="Cunha M.M."/>
            <person name="de Hoog S."/>
            <person name="da Silveira J.F."/>
            <person name="Henrissat B."/>
            <person name="Nino-Vega G.A."/>
            <person name="Cisalpino P.S."/>
            <person name="Mora-Montes H.M."/>
            <person name="Almeida S.R."/>
            <person name="Stajich J.E."/>
            <person name="Lopes-Bezerra L.M."/>
            <person name="Vasconcelos A.T."/>
            <person name="Felipe M.S."/>
        </authorList>
    </citation>
    <scope>NUCLEOTIDE SEQUENCE [LARGE SCALE GENOMIC DNA]</scope>
    <source>
        <strain evidence="2 3">1099-18</strain>
    </source>
</reference>
<accession>A0A0F2MCY2</accession>
<sequence>MAHITITARSSSRQVAEKDFVRRPASSTLHACLDTCHMASADGERPEKDDQWTRGDIKSQDGLPYGHSSCVRYTASRKRRGQEKD</sequence>
<gene>
    <name evidence="2" type="ORF">SPSK_10166</name>
</gene>
<evidence type="ECO:0000313" key="3">
    <source>
        <dbReference type="Proteomes" id="UP000033710"/>
    </source>
</evidence>
<evidence type="ECO:0000313" key="2">
    <source>
        <dbReference type="EMBL" id="KJR86006.1"/>
    </source>
</evidence>
<reference evidence="2 3" key="2">
    <citation type="journal article" date="2015" name="Eukaryot. Cell">
        <title>Asexual propagation of a virulent clone complex in a human and feline outbreak of sporotrichosis.</title>
        <authorList>
            <person name="Teixeira Mde M."/>
            <person name="Rodrigues A.M."/>
            <person name="Tsui C.K."/>
            <person name="de Almeida L.G."/>
            <person name="Van Diepeningen A.D."/>
            <person name="van den Ende B.G."/>
            <person name="Fernandes G.F."/>
            <person name="Kano R."/>
            <person name="Hamelin R.C."/>
            <person name="Lopes-Bezerra L.M."/>
            <person name="Vasconcelos A.T."/>
            <person name="de Hoog S."/>
            <person name="de Camargo Z.P."/>
            <person name="Felipe M.S."/>
        </authorList>
    </citation>
    <scope>NUCLEOTIDE SEQUENCE [LARGE SCALE GENOMIC DNA]</scope>
    <source>
        <strain evidence="2 3">1099-18</strain>
    </source>
</reference>
<dbReference type="VEuPathDB" id="FungiDB:SPSK_10166"/>
<feature type="region of interest" description="Disordered" evidence="1">
    <location>
        <begin position="40"/>
        <end position="85"/>
    </location>
</feature>
<dbReference type="EMBL" id="AXCR01000007">
    <property type="protein sequence ID" value="KJR86006.1"/>
    <property type="molecule type" value="Genomic_DNA"/>
</dbReference>
<name>A0A0F2MCY2_SPOSC</name>
<dbReference type="AlphaFoldDB" id="A0A0F2MCY2"/>